<evidence type="ECO:0000256" key="1">
    <source>
        <dbReference type="ARBA" id="ARBA00000436"/>
    </source>
</evidence>
<evidence type="ECO:0000256" key="12">
    <source>
        <dbReference type="ARBA" id="ARBA00023128"/>
    </source>
</evidence>
<dbReference type="SUPFAM" id="SSF55486">
    <property type="entry name" value="Metalloproteases ('zincins'), catalytic domain"/>
    <property type="match status" value="1"/>
</dbReference>
<name>A0AAW0QVW2_9PEZI</name>
<dbReference type="InterPro" id="IPR045090">
    <property type="entry name" value="Pept_M3A_M3B"/>
</dbReference>
<dbReference type="InterPro" id="IPR001567">
    <property type="entry name" value="Pept_M3A_M3B_dom"/>
</dbReference>
<dbReference type="PANTHER" id="PTHR11804:SF79">
    <property type="entry name" value="MITOCHONDRIAL INTERMEDIATE PEPTIDASE"/>
    <property type="match status" value="1"/>
</dbReference>
<evidence type="ECO:0000256" key="8">
    <source>
        <dbReference type="ARBA" id="ARBA00022801"/>
    </source>
</evidence>
<comment type="catalytic activity">
    <reaction evidence="1">
        <text>Release of an N-terminal octapeptide as second stage of processing of some proteins imported into the mitochondrion.</text>
        <dbReference type="EC" id="3.4.24.59"/>
    </reaction>
</comment>
<dbReference type="GO" id="GO:0046872">
    <property type="term" value="F:metal ion binding"/>
    <property type="evidence" value="ECO:0007669"/>
    <property type="project" value="UniProtKB-UniRule"/>
</dbReference>
<keyword evidence="6 15" id="KW-0645">Protease</keyword>
<keyword evidence="9 15" id="KW-0862">Zinc</keyword>
<dbReference type="Pfam" id="PF01432">
    <property type="entry name" value="Peptidase_M3"/>
    <property type="match status" value="1"/>
</dbReference>
<evidence type="ECO:0000256" key="13">
    <source>
        <dbReference type="ARBA" id="ARBA00025208"/>
    </source>
</evidence>
<dbReference type="EC" id="3.4.24.59" evidence="4"/>
<keyword evidence="7 15" id="KW-0479">Metal-binding</keyword>
<dbReference type="CDD" id="cd06457">
    <property type="entry name" value="M3A_MIP"/>
    <property type="match status" value="1"/>
</dbReference>
<comment type="subcellular location">
    <subcellularLocation>
        <location evidence="2">Mitochondrion matrix</location>
    </subcellularLocation>
</comment>
<evidence type="ECO:0000256" key="2">
    <source>
        <dbReference type="ARBA" id="ARBA00004305"/>
    </source>
</evidence>
<proteinExistence type="inferred from homology"/>
<comment type="similarity">
    <text evidence="3 15">Belongs to the peptidase M3 family.</text>
</comment>
<evidence type="ECO:0000313" key="18">
    <source>
        <dbReference type="Proteomes" id="UP001392437"/>
    </source>
</evidence>
<evidence type="ECO:0000256" key="7">
    <source>
        <dbReference type="ARBA" id="ARBA00022723"/>
    </source>
</evidence>
<evidence type="ECO:0000256" key="4">
    <source>
        <dbReference type="ARBA" id="ARBA00012441"/>
    </source>
</evidence>
<gene>
    <name evidence="17" type="ORF">PG999_006527</name>
</gene>
<keyword evidence="10" id="KW-0809">Transit peptide</keyword>
<evidence type="ECO:0000256" key="3">
    <source>
        <dbReference type="ARBA" id="ARBA00006040"/>
    </source>
</evidence>
<comment type="caution">
    <text evidence="17">The sequence shown here is derived from an EMBL/GenBank/DDBJ whole genome shotgun (WGS) entry which is preliminary data.</text>
</comment>
<dbReference type="PANTHER" id="PTHR11804">
    <property type="entry name" value="PROTEASE M3 THIMET OLIGOPEPTIDASE-RELATED"/>
    <property type="match status" value="1"/>
</dbReference>
<accession>A0AAW0QVW2</accession>
<dbReference type="GO" id="GO:0005759">
    <property type="term" value="C:mitochondrial matrix"/>
    <property type="evidence" value="ECO:0007669"/>
    <property type="project" value="UniProtKB-SubCell"/>
</dbReference>
<dbReference type="GO" id="GO:0006518">
    <property type="term" value="P:peptide metabolic process"/>
    <property type="evidence" value="ECO:0007669"/>
    <property type="project" value="TreeGrafter"/>
</dbReference>
<evidence type="ECO:0000256" key="11">
    <source>
        <dbReference type="ARBA" id="ARBA00023049"/>
    </source>
</evidence>
<dbReference type="GO" id="GO:0006627">
    <property type="term" value="P:protein processing involved in protein targeting to mitochondrion"/>
    <property type="evidence" value="ECO:0007669"/>
    <property type="project" value="TreeGrafter"/>
</dbReference>
<dbReference type="Gene3D" id="3.40.390.10">
    <property type="entry name" value="Collagenase (Catalytic Domain)"/>
    <property type="match status" value="1"/>
</dbReference>
<dbReference type="InterPro" id="IPR024077">
    <property type="entry name" value="Neurolysin/TOP_dom2"/>
</dbReference>
<evidence type="ECO:0000256" key="15">
    <source>
        <dbReference type="RuleBase" id="RU003435"/>
    </source>
</evidence>
<dbReference type="Gene3D" id="1.10.1370.10">
    <property type="entry name" value="Neurolysin, domain 3"/>
    <property type="match status" value="1"/>
</dbReference>
<evidence type="ECO:0000256" key="14">
    <source>
        <dbReference type="ARBA" id="ARBA00032470"/>
    </source>
</evidence>
<dbReference type="GO" id="GO:0004222">
    <property type="term" value="F:metalloendopeptidase activity"/>
    <property type="evidence" value="ECO:0007669"/>
    <property type="project" value="UniProtKB-EC"/>
</dbReference>
<protein>
    <recommendedName>
        <fullName evidence="5">Mitochondrial intermediate peptidase</fullName>
        <ecNumber evidence="4">3.4.24.59</ecNumber>
    </recommendedName>
    <alternativeName>
        <fullName evidence="14">Octapeptidyl aminopeptidase</fullName>
    </alternativeName>
</protein>
<keyword evidence="11 15" id="KW-0482">Metalloprotease</keyword>
<evidence type="ECO:0000313" key="17">
    <source>
        <dbReference type="EMBL" id="KAK8114458.1"/>
    </source>
</evidence>
<evidence type="ECO:0000256" key="10">
    <source>
        <dbReference type="ARBA" id="ARBA00022946"/>
    </source>
</evidence>
<evidence type="ECO:0000256" key="9">
    <source>
        <dbReference type="ARBA" id="ARBA00022833"/>
    </source>
</evidence>
<sequence length="801" mass="90584">MLKATRSGLRACSRCVVRQPSQTQQRRWLAGVATGAARLDPANTPAFHSQPGANHDDSLLRQLFDSPQTFKEFEPPSSRAVTGTSVGLFRNKYLTSPKGFILFANDTLEKAQKLVDKVLAASTVEEYKAVVRDMDRLSDLLCRVLDVSDFVRVTHPDGRIQEASSQAWALVYQYMNQLNTTTGLSEQLGKALANPEVMSSWTEEERTVGELLQQDFMKSAIHLPEGSRNRFVEISQQISELGSVFVEDMTPEQDRIVFPSSRFRGMDPHIAQSYISRGTMYLPTMSPEAAIALRSVHDEDTRKAIYLATRTASNRSVKILETMLRLRSELANLSGFENYGQLALRDRMMAKTPESVHQFLLALAKHNVPRVEKEIADLMQAKGQNIHASTATDLHPWDKDYYMASIRWEMRSRRRGNDILSSYFSLGTVMQGLSRLFTRLYGIRLVPRDTLPGETWHTDVRRLDVVSDTDGHVAVLYCDLFYRADKLPNPAHFTVRCSREISEQEIHEAAQAISNRREEASADAAISEANDGMHVSKQAGTVKQLPTIALVCDFHHERSSKNAPALLHYSQMETLFHEMGHAIHSVLARTSLQNVAGTRCATDFAELPSTLMEHFCADPTVLQMFARHYETDEPLPYELVSERLQVLKRFEASDRENQIIMAMLDQQYHASRPGQANFDSTEIYHNLQRTYGKLPPDAAGTRWQGFFGHLFGYGSTYYSYLFDQVLSERVWRVVFSAGQDGAALDRANGERLKENLLKWGGSRDPWRCLSDTLQDERLIRGDEKAMRLVGSWGIKDDGQAR</sequence>
<dbReference type="EMBL" id="JAQQWP010000006">
    <property type="protein sequence ID" value="KAK8114458.1"/>
    <property type="molecule type" value="Genomic_DNA"/>
</dbReference>
<dbReference type="InterPro" id="IPR024079">
    <property type="entry name" value="MetalloPept_cat_dom_sf"/>
</dbReference>
<reference evidence="17 18" key="1">
    <citation type="submission" date="2023-01" db="EMBL/GenBank/DDBJ databases">
        <title>Analysis of 21 Apiospora genomes using comparative genomics revels a genus with tremendous synthesis potential of carbohydrate active enzymes and secondary metabolites.</title>
        <authorList>
            <person name="Sorensen T."/>
        </authorList>
    </citation>
    <scope>NUCLEOTIDE SEQUENCE [LARGE SCALE GENOMIC DNA]</scope>
    <source>
        <strain evidence="17 18">CBS 117206</strain>
    </source>
</reference>
<feature type="domain" description="Peptidase M3A/M3B catalytic" evidence="16">
    <location>
        <begin position="293"/>
        <end position="787"/>
    </location>
</feature>
<dbReference type="InterPro" id="IPR033851">
    <property type="entry name" value="M3A_MIP"/>
</dbReference>
<keyword evidence="18" id="KW-1185">Reference proteome</keyword>
<organism evidence="17 18">
    <name type="scientific">Apiospora kogelbergensis</name>
    <dbReference type="NCBI Taxonomy" id="1337665"/>
    <lineage>
        <taxon>Eukaryota</taxon>
        <taxon>Fungi</taxon>
        <taxon>Dikarya</taxon>
        <taxon>Ascomycota</taxon>
        <taxon>Pezizomycotina</taxon>
        <taxon>Sordariomycetes</taxon>
        <taxon>Xylariomycetidae</taxon>
        <taxon>Amphisphaeriales</taxon>
        <taxon>Apiosporaceae</taxon>
        <taxon>Apiospora</taxon>
    </lineage>
</organism>
<keyword evidence="12" id="KW-0496">Mitochondrion</keyword>
<dbReference type="AlphaFoldDB" id="A0AAW0QVW2"/>
<comment type="cofactor">
    <cofactor evidence="15">
        <name>Zn(2+)</name>
        <dbReference type="ChEBI" id="CHEBI:29105"/>
    </cofactor>
    <text evidence="15">Binds 1 zinc ion.</text>
</comment>
<dbReference type="Proteomes" id="UP001392437">
    <property type="component" value="Unassembled WGS sequence"/>
</dbReference>
<evidence type="ECO:0000256" key="5">
    <source>
        <dbReference type="ARBA" id="ARBA00018046"/>
    </source>
</evidence>
<keyword evidence="8 15" id="KW-0378">Hydrolase</keyword>
<evidence type="ECO:0000256" key="6">
    <source>
        <dbReference type="ARBA" id="ARBA00022670"/>
    </source>
</evidence>
<evidence type="ECO:0000259" key="16">
    <source>
        <dbReference type="Pfam" id="PF01432"/>
    </source>
</evidence>
<comment type="function">
    <text evidence="13">Cleaves proteins, imported into the mitochondrion, to their mature size. While most mitochondrial precursor proteins are processed to the mature form in one step by mitochondrial processing peptidase (MPP), the sequential cleavage by MIP of an octapeptide after initial processing by MPP is a required step for a subgroup of nuclear-encoded precursor proteins destined for the matrix or the inner membrane.</text>
</comment>